<dbReference type="AlphaFoldDB" id="A0A4V1ED47"/>
<organism evidence="4 7">
    <name type="scientific">Pseudoduganella umbonata</name>
    <dbReference type="NCBI Taxonomy" id="864828"/>
    <lineage>
        <taxon>Bacteria</taxon>
        <taxon>Pseudomonadati</taxon>
        <taxon>Pseudomonadota</taxon>
        <taxon>Betaproteobacteria</taxon>
        <taxon>Burkholderiales</taxon>
        <taxon>Oxalobacteraceae</taxon>
        <taxon>Telluria group</taxon>
        <taxon>Pseudoduganella</taxon>
    </lineage>
</organism>
<evidence type="ECO:0000313" key="7">
    <source>
        <dbReference type="Proteomes" id="UP000584325"/>
    </source>
</evidence>
<evidence type="ECO:0000256" key="2">
    <source>
        <dbReference type="ARBA" id="ARBA00023043"/>
    </source>
</evidence>
<dbReference type="OrthoDB" id="198309at2"/>
<dbReference type="PROSITE" id="PS50297">
    <property type="entry name" value="ANK_REP_REGION"/>
    <property type="match status" value="3"/>
</dbReference>
<dbReference type="InterPro" id="IPR036770">
    <property type="entry name" value="Ankyrin_rpt-contain_sf"/>
</dbReference>
<dbReference type="Proteomes" id="UP000298763">
    <property type="component" value="Chromosome"/>
</dbReference>
<keyword evidence="6" id="KW-1185">Reference proteome</keyword>
<dbReference type="Pfam" id="PF12796">
    <property type="entry name" value="Ank_2"/>
    <property type="match status" value="2"/>
</dbReference>
<dbReference type="EMBL" id="JACHXS010000001">
    <property type="protein sequence ID" value="MBB3219780.1"/>
    <property type="molecule type" value="Genomic_DNA"/>
</dbReference>
<evidence type="ECO:0000313" key="6">
    <source>
        <dbReference type="Proteomes" id="UP000298763"/>
    </source>
</evidence>
<dbReference type="PRINTS" id="PR01415">
    <property type="entry name" value="ANKYRIN"/>
</dbReference>
<feature type="repeat" description="ANK" evidence="3">
    <location>
        <begin position="116"/>
        <end position="144"/>
    </location>
</feature>
<dbReference type="PANTHER" id="PTHR24198:SF165">
    <property type="entry name" value="ANKYRIN REPEAT-CONTAINING PROTEIN-RELATED"/>
    <property type="match status" value="1"/>
</dbReference>
<dbReference type="SUPFAM" id="SSF48403">
    <property type="entry name" value="Ankyrin repeat"/>
    <property type="match status" value="1"/>
</dbReference>
<dbReference type="PROSITE" id="PS50088">
    <property type="entry name" value="ANK_REPEAT"/>
    <property type="match status" value="3"/>
</dbReference>
<dbReference type="EMBL" id="CP040017">
    <property type="protein sequence ID" value="QCP09821.1"/>
    <property type="molecule type" value="Genomic_DNA"/>
</dbReference>
<reference evidence="5 6" key="1">
    <citation type="submission" date="2019-05" db="EMBL/GenBank/DDBJ databases">
        <title>Draft Genome Sequences of Six Type Strains of the Genus Massilia.</title>
        <authorList>
            <person name="Miess H."/>
            <person name="Frediansyhah A."/>
            <person name="Gross H."/>
        </authorList>
    </citation>
    <scope>NUCLEOTIDE SEQUENCE [LARGE SCALE GENOMIC DNA]</scope>
    <source>
        <strain evidence="5 6">DSMZ 26121</strain>
    </source>
</reference>
<gene>
    <name evidence="5" type="ORF">FCL38_04840</name>
    <name evidence="4" type="ORF">FHS02_000567</name>
</gene>
<dbReference type="RefSeq" id="WP_137312707.1">
    <property type="nucleotide sequence ID" value="NZ_CP040017.1"/>
</dbReference>
<dbReference type="InterPro" id="IPR002110">
    <property type="entry name" value="Ankyrin_rpt"/>
</dbReference>
<accession>A0A4V1ED47</accession>
<dbReference type="Gene3D" id="1.25.40.20">
    <property type="entry name" value="Ankyrin repeat-containing domain"/>
    <property type="match status" value="3"/>
</dbReference>
<sequence>MRTGLRDLARRLRKLRTRLRNRIALRLGIATVAVASAFAPVPAAAQADDAVYFFRAAQVNDAGRIKPLLARGLDPNVREPERGETGMIVALRHDAMDVFALLLAQPKIDLEAQAGNGNTALMMAAFKNNMAAVKALLAKGAQVNRPGWTALHYAAAAGALDIMRLLLDQHAYIDAESPTKVTPLMLAAREGQEEAVKLLLREGADASLRDAGFHIDAAEFAERAEKPWIAKAIRQHVAEQVMSR</sequence>
<keyword evidence="2 3" id="KW-0040">ANK repeat</keyword>
<proteinExistence type="predicted"/>
<feature type="repeat" description="ANK" evidence="3">
    <location>
        <begin position="179"/>
        <end position="211"/>
    </location>
</feature>
<feature type="repeat" description="ANK" evidence="3">
    <location>
        <begin position="146"/>
        <end position="178"/>
    </location>
</feature>
<evidence type="ECO:0000313" key="4">
    <source>
        <dbReference type="EMBL" id="MBB3219780.1"/>
    </source>
</evidence>
<dbReference type="SMART" id="SM00248">
    <property type="entry name" value="ANK"/>
    <property type="match status" value="4"/>
</dbReference>
<evidence type="ECO:0000256" key="3">
    <source>
        <dbReference type="PROSITE-ProRule" id="PRU00023"/>
    </source>
</evidence>
<evidence type="ECO:0000313" key="5">
    <source>
        <dbReference type="EMBL" id="QCP09821.1"/>
    </source>
</evidence>
<protein>
    <submittedName>
        <fullName evidence="5">Ankyrin repeat domain-containing protein</fullName>
    </submittedName>
</protein>
<reference evidence="4 7" key="2">
    <citation type="submission" date="2020-08" db="EMBL/GenBank/DDBJ databases">
        <title>Genomic Encyclopedia of Type Strains, Phase III (KMG-III): the genomes of soil and plant-associated and newly described type strains.</title>
        <authorList>
            <person name="Whitman W."/>
        </authorList>
    </citation>
    <scope>NUCLEOTIDE SEQUENCE [LARGE SCALE GENOMIC DNA]</scope>
    <source>
        <strain evidence="4 7">CECT 7753</strain>
    </source>
</reference>
<name>A0A4V1ED47_9BURK</name>
<evidence type="ECO:0000256" key="1">
    <source>
        <dbReference type="ARBA" id="ARBA00022737"/>
    </source>
</evidence>
<dbReference type="Proteomes" id="UP000584325">
    <property type="component" value="Unassembled WGS sequence"/>
</dbReference>
<dbReference type="PANTHER" id="PTHR24198">
    <property type="entry name" value="ANKYRIN REPEAT AND PROTEIN KINASE DOMAIN-CONTAINING PROTEIN"/>
    <property type="match status" value="1"/>
</dbReference>
<keyword evidence="1" id="KW-0677">Repeat</keyword>